<reference evidence="1" key="1">
    <citation type="submission" date="2018-05" db="EMBL/GenBank/DDBJ databases">
        <authorList>
            <person name="Lanie J.A."/>
            <person name="Ng W.-L."/>
            <person name="Kazmierczak K.M."/>
            <person name="Andrzejewski T.M."/>
            <person name="Davidsen T.M."/>
            <person name="Wayne K.J."/>
            <person name="Tettelin H."/>
            <person name="Glass J.I."/>
            <person name="Rusch D."/>
            <person name="Podicherti R."/>
            <person name="Tsui H.-C.T."/>
            <person name="Winkler M.E."/>
        </authorList>
    </citation>
    <scope>NUCLEOTIDE SEQUENCE</scope>
</reference>
<sequence>VANTTSTSYTFDKTLAIDEIIEEAYERIGIQNVSGYQLKTAKRSLNILFAEWANRGLHYWEVANNNITLVDGQATYTMYRSTADGTSDTTAVYGVDNILEANYRIASTSVDSPMTAVSRSQYQGFSNKTATGTPTQYFVERFIDKVTITLYLTPGAAADGNLINYYYVKRIQGAGAYTNASDVPFRFVPCMCAGLAYYLAQKNAPQRAQELKMFYEDELARAVKEDADITSTYIAPQVYYPNV</sequence>
<feature type="non-terminal residue" evidence="1">
    <location>
        <position position="1"/>
    </location>
</feature>
<organism evidence="1">
    <name type="scientific">marine metagenome</name>
    <dbReference type="NCBI Taxonomy" id="408172"/>
    <lineage>
        <taxon>unclassified sequences</taxon>
        <taxon>metagenomes</taxon>
        <taxon>ecological metagenomes</taxon>
    </lineage>
</organism>
<evidence type="ECO:0000313" key="1">
    <source>
        <dbReference type="EMBL" id="SVB39766.1"/>
    </source>
</evidence>
<accession>A0A382DMS3</accession>
<protein>
    <submittedName>
        <fullName evidence="1">Uncharacterized protein</fullName>
    </submittedName>
</protein>
<dbReference type="AlphaFoldDB" id="A0A382DMS3"/>
<proteinExistence type="predicted"/>
<gene>
    <name evidence="1" type="ORF">METZ01_LOCUS192620</name>
</gene>
<dbReference type="EMBL" id="UINC01040214">
    <property type="protein sequence ID" value="SVB39766.1"/>
    <property type="molecule type" value="Genomic_DNA"/>
</dbReference>
<name>A0A382DMS3_9ZZZZ</name>